<evidence type="ECO:0008006" key="4">
    <source>
        <dbReference type="Google" id="ProtNLM"/>
    </source>
</evidence>
<evidence type="ECO:0000256" key="1">
    <source>
        <dbReference type="SAM" id="Phobius"/>
    </source>
</evidence>
<accession>A0ABV7L309</accession>
<dbReference type="RefSeq" id="WP_379902806.1">
    <property type="nucleotide sequence ID" value="NZ_JBHRTR010000029.1"/>
</dbReference>
<feature type="transmembrane region" description="Helical" evidence="1">
    <location>
        <begin position="67"/>
        <end position="86"/>
    </location>
</feature>
<protein>
    <recommendedName>
        <fullName evidence="4">Transmembrane protein</fullName>
    </recommendedName>
</protein>
<gene>
    <name evidence="2" type="ORF">ACFOGJ_17415</name>
</gene>
<evidence type="ECO:0000313" key="3">
    <source>
        <dbReference type="Proteomes" id="UP001595528"/>
    </source>
</evidence>
<keyword evidence="1" id="KW-0812">Transmembrane</keyword>
<reference evidence="3" key="1">
    <citation type="journal article" date="2019" name="Int. J. Syst. Evol. Microbiol.">
        <title>The Global Catalogue of Microorganisms (GCM) 10K type strain sequencing project: providing services to taxonomists for standard genome sequencing and annotation.</title>
        <authorList>
            <consortium name="The Broad Institute Genomics Platform"/>
            <consortium name="The Broad Institute Genome Sequencing Center for Infectious Disease"/>
            <person name="Wu L."/>
            <person name="Ma J."/>
        </authorList>
    </citation>
    <scope>NUCLEOTIDE SEQUENCE [LARGE SCALE GENOMIC DNA]</scope>
    <source>
        <strain evidence="3">KCTC 42964</strain>
    </source>
</reference>
<feature type="transmembrane region" description="Helical" evidence="1">
    <location>
        <begin position="7"/>
        <end position="27"/>
    </location>
</feature>
<proteinExistence type="predicted"/>
<comment type="caution">
    <text evidence="2">The sequence shown here is derived from an EMBL/GenBank/DDBJ whole genome shotgun (WGS) entry which is preliminary data.</text>
</comment>
<evidence type="ECO:0000313" key="2">
    <source>
        <dbReference type="EMBL" id="MFC3229028.1"/>
    </source>
</evidence>
<keyword evidence="1" id="KW-1133">Transmembrane helix</keyword>
<name>A0ABV7L309_9PROT</name>
<organism evidence="2 3">
    <name type="scientific">Marinibaculum pumilum</name>
    <dbReference type="NCBI Taxonomy" id="1766165"/>
    <lineage>
        <taxon>Bacteria</taxon>
        <taxon>Pseudomonadati</taxon>
        <taxon>Pseudomonadota</taxon>
        <taxon>Alphaproteobacteria</taxon>
        <taxon>Rhodospirillales</taxon>
        <taxon>Rhodospirillaceae</taxon>
        <taxon>Marinibaculum</taxon>
    </lineage>
</organism>
<dbReference type="EMBL" id="JBHRTR010000029">
    <property type="protein sequence ID" value="MFC3229028.1"/>
    <property type="molecule type" value="Genomic_DNA"/>
</dbReference>
<dbReference type="Proteomes" id="UP001595528">
    <property type="component" value="Unassembled WGS sequence"/>
</dbReference>
<keyword evidence="3" id="KW-1185">Reference proteome</keyword>
<keyword evidence="1" id="KW-0472">Membrane</keyword>
<sequence length="92" mass="10026">MRRAIRWRFWAAIHVAGLLIIGIFPPLTVLIDGEATGGVWIGLVFDLPPPPDCRQGSRCSIGLDQPVFWGAVAAWSVLVALAAMIYGRVRKA</sequence>